<gene>
    <name evidence="3" type="ORF">BgAZ_303720</name>
</gene>
<dbReference type="AlphaFoldDB" id="A0AAD8LL77"/>
<comment type="caution">
    <text evidence="3">The sequence shown here is derived from an EMBL/GenBank/DDBJ whole genome shotgun (WGS) entry which is preliminary data.</text>
</comment>
<accession>A0AAD8LL77</accession>
<reference evidence="3" key="1">
    <citation type="submission" date="2023-08" db="EMBL/GenBank/DDBJ databases">
        <title>Draft sequence of the Babesia gibsoni genome.</title>
        <authorList>
            <person name="Yamagishi J.Y."/>
            <person name="Xuan X.X."/>
        </authorList>
    </citation>
    <scope>NUCLEOTIDE SEQUENCE</scope>
    <source>
        <strain evidence="3">Azabu</strain>
    </source>
</reference>
<dbReference type="Pfam" id="PF07744">
    <property type="entry name" value="SPOC"/>
    <property type="match status" value="1"/>
</dbReference>
<protein>
    <recommendedName>
        <fullName evidence="2">Spen paralogue and orthologue SPOC C-terminal domain-containing protein</fullName>
    </recommendedName>
</protein>
<keyword evidence="4" id="KW-1185">Reference proteome</keyword>
<feature type="region of interest" description="Disordered" evidence="1">
    <location>
        <begin position="24"/>
        <end position="74"/>
    </location>
</feature>
<sequence length="234" mass="26458">MELRLCDHLRKCAPHIFLRERVSPAYSGDGSDDGTSHWSSRGARTSHTSDYRDAQYTSSSRAEQSHYRQQEERPAVKVIWKGEMTRNGSKPMPVAAIGISGDLESVLTPDLTNIDITHRQKEEEVEKFEPVAVFYVRSQRSRETEAIDEYIEYFQQKERVGVAPLEDGKSIYICAPGTELFDKYPVKIDRTPILICIVAECDKEPSEAASSSPQQADGQNWLEQLNTITTMLGK</sequence>
<dbReference type="InterPro" id="IPR012921">
    <property type="entry name" value="SPOC_C"/>
</dbReference>
<evidence type="ECO:0000313" key="3">
    <source>
        <dbReference type="EMBL" id="KAK1442854.1"/>
    </source>
</evidence>
<evidence type="ECO:0000256" key="1">
    <source>
        <dbReference type="SAM" id="MobiDB-lite"/>
    </source>
</evidence>
<proteinExistence type="predicted"/>
<feature type="compositionally biased region" description="Basic and acidic residues" evidence="1">
    <location>
        <begin position="63"/>
        <end position="74"/>
    </location>
</feature>
<organism evidence="3 4">
    <name type="scientific">Babesia gibsoni</name>
    <dbReference type="NCBI Taxonomy" id="33632"/>
    <lineage>
        <taxon>Eukaryota</taxon>
        <taxon>Sar</taxon>
        <taxon>Alveolata</taxon>
        <taxon>Apicomplexa</taxon>
        <taxon>Aconoidasida</taxon>
        <taxon>Piroplasmida</taxon>
        <taxon>Babesiidae</taxon>
        <taxon>Babesia</taxon>
    </lineage>
</organism>
<feature type="domain" description="Spen paralogue and orthologue SPOC C-terminal" evidence="2">
    <location>
        <begin position="73"/>
        <end position="179"/>
    </location>
</feature>
<dbReference type="EMBL" id="JAVEPI010000003">
    <property type="protein sequence ID" value="KAK1442854.1"/>
    <property type="molecule type" value="Genomic_DNA"/>
</dbReference>
<name>A0AAD8LL77_BABGI</name>
<evidence type="ECO:0000259" key="2">
    <source>
        <dbReference type="Pfam" id="PF07744"/>
    </source>
</evidence>
<dbReference type="Proteomes" id="UP001230268">
    <property type="component" value="Unassembled WGS sequence"/>
</dbReference>
<evidence type="ECO:0000313" key="4">
    <source>
        <dbReference type="Proteomes" id="UP001230268"/>
    </source>
</evidence>
<feature type="compositionally biased region" description="Polar residues" evidence="1">
    <location>
        <begin position="36"/>
        <end position="46"/>
    </location>
</feature>